<evidence type="ECO:0000313" key="6">
    <source>
        <dbReference type="EMBL" id="SBT25174.1"/>
    </source>
</evidence>
<dbReference type="GO" id="GO:0016020">
    <property type="term" value="C:membrane"/>
    <property type="evidence" value="ECO:0007669"/>
    <property type="project" value="UniProtKB-SubCell"/>
</dbReference>
<dbReference type="PANTHER" id="PTHR35371">
    <property type="entry name" value="INNER MEMBRANE PROTEIN"/>
    <property type="match status" value="1"/>
</dbReference>
<protein>
    <submittedName>
        <fullName evidence="6">Probable membrane protein NMA1176</fullName>
    </submittedName>
</protein>
<feature type="transmembrane region" description="Helical" evidence="5">
    <location>
        <begin position="54"/>
        <end position="71"/>
    </location>
</feature>
<evidence type="ECO:0000313" key="8">
    <source>
        <dbReference type="Proteomes" id="UP000078558"/>
    </source>
</evidence>
<dbReference type="AlphaFoldDB" id="A0A1C3K175"/>
<dbReference type="EMBL" id="FLRC01000015">
    <property type="protein sequence ID" value="SBT25174.1"/>
    <property type="molecule type" value="Genomic_DNA"/>
</dbReference>
<dbReference type="InterPro" id="IPR001129">
    <property type="entry name" value="Membr-assoc_MAPEG"/>
</dbReference>
<organism evidence="6 8">
    <name type="scientific">Orrella dioscoreae</name>
    <dbReference type="NCBI Taxonomy" id="1851544"/>
    <lineage>
        <taxon>Bacteria</taxon>
        <taxon>Pseudomonadati</taxon>
        <taxon>Pseudomonadota</taxon>
        <taxon>Betaproteobacteria</taxon>
        <taxon>Burkholderiales</taxon>
        <taxon>Alcaligenaceae</taxon>
        <taxon>Orrella</taxon>
    </lineage>
</organism>
<evidence type="ECO:0000256" key="4">
    <source>
        <dbReference type="ARBA" id="ARBA00023136"/>
    </source>
</evidence>
<dbReference type="PANTHER" id="PTHR35371:SF1">
    <property type="entry name" value="BLR7753 PROTEIN"/>
    <property type="match status" value="1"/>
</dbReference>
<gene>
    <name evidence="6" type="ORF">ODI_00273</name>
    <name evidence="7" type="ORF">ODI_R0866</name>
</gene>
<keyword evidence="8" id="KW-1185">Reference proteome</keyword>
<proteinExistence type="predicted"/>
<dbReference type="SUPFAM" id="SSF161084">
    <property type="entry name" value="MAPEG domain-like"/>
    <property type="match status" value="1"/>
</dbReference>
<sequence length="124" mass="13335">MITIAWLMLAAALLPPVSALIAKVGGKGFNNNAPREWLAKQQGWRARAHAAQNNAFEALPFFYAAVLFALVRQVDPAYLDGLVGIWLALRVAYLGLYIAGQGLLRSLCWAAALAVNAIILFAGL</sequence>
<keyword evidence="3 5" id="KW-1133">Transmembrane helix</keyword>
<reference evidence="7 8" key="2">
    <citation type="submission" date="2017-08" db="EMBL/GenBank/DDBJ databases">
        <authorList>
            <person name="de Groot N.N."/>
        </authorList>
    </citation>
    <scope>NUCLEOTIDE SEQUENCE [LARGE SCALE GENOMIC DNA]</scope>
    <source>
        <strain evidence="7">Orrdi1</strain>
    </source>
</reference>
<feature type="transmembrane region" description="Helical" evidence="5">
    <location>
        <begin position="104"/>
        <end position="123"/>
    </location>
</feature>
<evidence type="ECO:0000256" key="3">
    <source>
        <dbReference type="ARBA" id="ARBA00022989"/>
    </source>
</evidence>
<reference evidence="6 8" key="1">
    <citation type="submission" date="2016-06" db="EMBL/GenBank/DDBJ databases">
        <authorList>
            <person name="Kjaerup R.B."/>
            <person name="Dalgaard T.S."/>
            <person name="Juul-Madsen H.R."/>
        </authorList>
    </citation>
    <scope>NUCLEOTIDE SEQUENCE [LARGE SCALE GENOMIC DNA]</scope>
    <source>
        <strain evidence="6">Orrdi1</strain>
    </source>
</reference>
<dbReference type="Gene3D" id="1.20.120.550">
    <property type="entry name" value="Membrane associated eicosanoid/glutathione metabolism-like domain"/>
    <property type="match status" value="1"/>
</dbReference>
<dbReference type="OrthoDB" id="513661at2"/>
<dbReference type="Proteomes" id="UP000078558">
    <property type="component" value="Chromosome I"/>
</dbReference>
<comment type="subcellular location">
    <subcellularLocation>
        <location evidence="1">Membrane</location>
    </subcellularLocation>
</comment>
<dbReference type="KEGG" id="odi:ODI_R0866"/>
<dbReference type="RefSeq" id="WP_067752655.1">
    <property type="nucleotide sequence ID" value="NZ_LT907988.1"/>
</dbReference>
<feature type="transmembrane region" description="Helical" evidence="5">
    <location>
        <begin position="78"/>
        <end position="98"/>
    </location>
</feature>
<dbReference type="EMBL" id="LT907988">
    <property type="protein sequence ID" value="SOE47484.1"/>
    <property type="molecule type" value="Genomic_DNA"/>
</dbReference>
<evidence type="ECO:0000313" key="7">
    <source>
        <dbReference type="EMBL" id="SOE47484.1"/>
    </source>
</evidence>
<evidence type="ECO:0000256" key="2">
    <source>
        <dbReference type="ARBA" id="ARBA00022692"/>
    </source>
</evidence>
<keyword evidence="4 5" id="KW-0472">Membrane</keyword>
<accession>A0A1C3K175</accession>
<evidence type="ECO:0000256" key="5">
    <source>
        <dbReference type="SAM" id="Phobius"/>
    </source>
</evidence>
<evidence type="ECO:0000256" key="1">
    <source>
        <dbReference type="ARBA" id="ARBA00004370"/>
    </source>
</evidence>
<name>A0A1C3K175_9BURK</name>
<dbReference type="STRING" id="1851544.ODI_00273"/>
<keyword evidence="2 5" id="KW-0812">Transmembrane</keyword>
<dbReference type="InterPro" id="IPR023352">
    <property type="entry name" value="MAPEG-like_dom_sf"/>
</dbReference>
<dbReference type="Pfam" id="PF01124">
    <property type="entry name" value="MAPEG"/>
    <property type="match status" value="1"/>
</dbReference>